<sequence>MRAIEPFSFRTRLKNPMSKCERRQPWTEAQMEVRTQIEKEGERRKRCNEEVKRRRKEKGETGEMES</sequence>
<name>A0A4D6KXJ1_VIGUN</name>
<proteinExistence type="predicted"/>
<dbReference type="Proteomes" id="UP000501690">
    <property type="component" value="Linkage Group LG1"/>
</dbReference>
<evidence type="ECO:0000313" key="3">
    <source>
        <dbReference type="Proteomes" id="UP000501690"/>
    </source>
</evidence>
<dbReference type="EMBL" id="CP039345">
    <property type="protein sequence ID" value="QCD78454.1"/>
    <property type="molecule type" value="Genomic_DNA"/>
</dbReference>
<accession>A0A4D6KXJ1</accession>
<reference evidence="2 3" key="1">
    <citation type="submission" date="2019-04" db="EMBL/GenBank/DDBJ databases">
        <title>An improved genome assembly and genetic linkage map for asparagus bean, Vigna unguiculata ssp. sesquipedialis.</title>
        <authorList>
            <person name="Xia Q."/>
            <person name="Zhang R."/>
            <person name="Dong Y."/>
        </authorList>
    </citation>
    <scope>NUCLEOTIDE SEQUENCE [LARGE SCALE GENOMIC DNA]</scope>
    <source>
        <tissue evidence="2">Leaf</tissue>
    </source>
</reference>
<protein>
    <submittedName>
        <fullName evidence="2">Uncharacterized protein</fullName>
    </submittedName>
</protein>
<evidence type="ECO:0000256" key="1">
    <source>
        <dbReference type="SAM" id="MobiDB-lite"/>
    </source>
</evidence>
<evidence type="ECO:0000313" key="2">
    <source>
        <dbReference type="EMBL" id="QCD78454.1"/>
    </source>
</evidence>
<gene>
    <name evidence="2" type="ORF">DEO72_LG1g2087</name>
</gene>
<organism evidence="2 3">
    <name type="scientific">Vigna unguiculata</name>
    <name type="common">Cowpea</name>
    <dbReference type="NCBI Taxonomy" id="3917"/>
    <lineage>
        <taxon>Eukaryota</taxon>
        <taxon>Viridiplantae</taxon>
        <taxon>Streptophyta</taxon>
        <taxon>Embryophyta</taxon>
        <taxon>Tracheophyta</taxon>
        <taxon>Spermatophyta</taxon>
        <taxon>Magnoliopsida</taxon>
        <taxon>eudicotyledons</taxon>
        <taxon>Gunneridae</taxon>
        <taxon>Pentapetalae</taxon>
        <taxon>rosids</taxon>
        <taxon>fabids</taxon>
        <taxon>Fabales</taxon>
        <taxon>Fabaceae</taxon>
        <taxon>Papilionoideae</taxon>
        <taxon>50 kb inversion clade</taxon>
        <taxon>NPAAA clade</taxon>
        <taxon>indigoferoid/millettioid clade</taxon>
        <taxon>Phaseoleae</taxon>
        <taxon>Vigna</taxon>
    </lineage>
</organism>
<keyword evidence="3" id="KW-1185">Reference proteome</keyword>
<feature type="region of interest" description="Disordered" evidence="1">
    <location>
        <begin position="37"/>
        <end position="66"/>
    </location>
</feature>
<dbReference type="AlphaFoldDB" id="A0A4D6KXJ1"/>